<proteinExistence type="predicted"/>
<dbReference type="GO" id="GO:0032588">
    <property type="term" value="C:trans-Golgi network membrane"/>
    <property type="evidence" value="ECO:0007669"/>
    <property type="project" value="TreeGrafter"/>
</dbReference>
<keyword evidence="4" id="KW-1185">Reference proteome</keyword>
<dbReference type="EMBL" id="SRLO01001468">
    <property type="protein sequence ID" value="TNN37580.1"/>
    <property type="molecule type" value="Genomic_DNA"/>
</dbReference>
<reference evidence="3 4" key="1">
    <citation type="submission" date="2019-03" db="EMBL/GenBank/DDBJ databases">
        <title>First draft genome of Liparis tanakae, snailfish: a comprehensive survey of snailfish specific genes.</title>
        <authorList>
            <person name="Kim W."/>
            <person name="Song I."/>
            <person name="Jeong J.-H."/>
            <person name="Kim D."/>
            <person name="Kim S."/>
            <person name="Ryu S."/>
            <person name="Song J.Y."/>
            <person name="Lee S.K."/>
        </authorList>
    </citation>
    <scope>NUCLEOTIDE SEQUENCE [LARGE SCALE GENOMIC DNA]</scope>
    <source>
        <tissue evidence="3">Muscle</tissue>
    </source>
</reference>
<feature type="transmembrane region" description="Helical" evidence="2">
    <location>
        <begin position="219"/>
        <end position="241"/>
    </location>
</feature>
<sequence>MSTSGLQAAQQPDVKELDSMKESISDIINQLQDIDPTRLSFSPFLDLDTQISLAPVSDSPESSVEELHSACGSQRSLEPAARRPRSDLGPASCPPDPHADLPPAPRAEEAEPPAPPCPIVAAENAAGSPPPPPTPASRHADLPNGTGAAGRSPEDAADPDRAADEERRPLIGPESVELTVWSAEGRRAEEGGAPEEAEPRGPRRRRCACCLGGRVPAALSAPASLLCAAGLLYALYFYVPLRPPDCGDVAGRVAFALCCCAAGTAPVLLGLFTRGDKGGEVTLR</sequence>
<evidence type="ECO:0000313" key="3">
    <source>
        <dbReference type="EMBL" id="TNN37580.1"/>
    </source>
</evidence>
<dbReference type="PANTHER" id="PTHR31004:SF1">
    <property type="entry name" value="TRANSMEMBRANE PROTEIN 79"/>
    <property type="match status" value="1"/>
</dbReference>
<dbReference type="OrthoDB" id="8887147at2759"/>
<comment type="caution">
    <text evidence="3">The sequence shown here is derived from an EMBL/GenBank/DDBJ whole genome shotgun (WGS) entry which is preliminary data.</text>
</comment>
<accession>A0A4Z2F9L1</accession>
<keyword evidence="2" id="KW-1133">Transmembrane helix</keyword>
<dbReference type="Proteomes" id="UP000314294">
    <property type="component" value="Unassembled WGS sequence"/>
</dbReference>
<dbReference type="GO" id="GO:0005765">
    <property type="term" value="C:lysosomal membrane"/>
    <property type="evidence" value="ECO:0007669"/>
    <property type="project" value="TreeGrafter"/>
</dbReference>
<dbReference type="GO" id="GO:0045055">
    <property type="term" value="P:regulated exocytosis"/>
    <property type="evidence" value="ECO:0007669"/>
    <property type="project" value="TreeGrafter"/>
</dbReference>
<feature type="compositionally biased region" description="Pro residues" evidence="1">
    <location>
        <begin position="92"/>
        <end position="105"/>
    </location>
</feature>
<evidence type="ECO:0000256" key="1">
    <source>
        <dbReference type="SAM" id="MobiDB-lite"/>
    </source>
</evidence>
<gene>
    <name evidence="3" type="ORF">EYF80_052253</name>
</gene>
<evidence type="ECO:0000256" key="2">
    <source>
        <dbReference type="SAM" id="Phobius"/>
    </source>
</evidence>
<feature type="compositionally biased region" description="Basic and acidic residues" evidence="1">
    <location>
        <begin position="152"/>
        <end position="169"/>
    </location>
</feature>
<evidence type="ECO:0000313" key="4">
    <source>
        <dbReference type="Proteomes" id="UP000314294"/>
    </source>
</evidence>
<protein>
    <submittedName>
        <fullName evidence="3">Uncharacterized protein</fullName>
    </submittedName>
</protein>
<dbReference type="PANTHER" id="PTHR31004">
    <property type="entry name" value="TRANSMEMBRANE PROTEIN 79"/>
    <property type="match status" value="1"/>
</dbReference>
<feature type="transmembrane region" description="Helical" evidence="2">
    <location>
        <begin position="253"/>
        <end position="272"/>
    </location>
</feature>
<name>A0A4Z2F9L1_9TELE</name>
<keyword evidence="2" id="KW-0472">Membrane</keyword>
<keyword evidence="2" id="KW-0812">Transmembrane</keyword>
<dbReference type="AlphaFoldDB" id="A0A4Z2F9L1"/>
<feature type="region of interest" description="Disordered" evidence="1">
    <location>
        <begin position="55"/>
        <end position="201"/>
    </location>
</feature>
<organism evidence="3 4">
    <name type="scientific">Liparis tanakae</name>
    <name type="common">Tanaka's snailfish</name>
    <dbReference type="NCBI Taxonomy" id="230148"/>
    <lineage>
        <taxon>Eukaryota</taxon>
        <taxon>Metazoa</taxon>
        <taxon>Chordata</taxon>
        <taxon>Craniata</taxon>
        <taxon>Vertebrata</taxon>
        <taxon>Euteleostomi</taxon>
        <taxon>Actinopterygii</taxon>
        <taxon>Neopterygii</taxon>
        <taxon>Teleostei</taxon>
        <taxon>Neoteleostei</taxon>
        <taxon>Acanthomorphata</taxon>
        <taxon>Eupercaria</taxon>
        <taxon>Perciformes</taxon>
        <taxon>Cottioidei</taxon>
        <taxon>Cottales</taxon>
        <taxon>Liparidae</taxon>
        <taxon>Liparis</taxon>
    </lineage>
</organism>